<reference evidence="1 2" key="1">
    <citation type="submission" date="2019-08" db="EMBL/GenBank/DDBJ databases">
        <title>Draft genome sequences of two oriental melons (Cucumis melo L. var makuwa).</title>
        <authorList>
            <person name="Kwon S.-Y."/>
        </authorList>
    </citation>
    <scope>NUCLEOTIDE SEQUENCE [LARGE SCALE GENOMIC DNA]</scope>
    <source>
        <strain evidence="2">cv. Chang Bougi</strain>
        <tissue evidence="1">Leaf</tissue>
    </source>
</reference>
<evidence type="ECO:0000313" key="2">
    <source>
        <dbReference type="Proteomes" id="UP000321947"/>
    </source>
</evidence>
<sequence>MRSIGGLQGNMGEGMKETRELIKYSLRGIGKLANENPFSLIEAIIERKMPPSFFTDVIFIERIDFPSLSPMVVLDKCHGSPQMPLISCD</sequence>
<dbReference type="EMBL" id="SSTD01016175">
    <property type="protein sequence ID" value="TYK01556.1"/>
    <property type="molecule type" value="Genomic_DNA"/>
</dbReference>
<dbReference type="AlphaFoldDB" id="A0A5D3BTK7"/>
<gene>
    <name evidence="1" type="ORF">E5676_scaffold451G001300</name>
</gene>
<dbReference type="Proteomes" id="UP000321947">
    <property type="component" value="Unassembled WGS sequence"/>
</dbReference>
<comment type="caution">
    <text evidence="1">The sequence shown here is derived from an EMBL/GenBank/DDBJ whole genome shotgun (WGS) entry which is preliminary data.</text>
</comment>
<accession>A0A5D3BTK7</accession>
<proteinExistence type="predicted"/>
<protein>
    <submittedName>
        <fullName evidence="1">Uncharacterized protein</fullName>
    </submittedName>
</protein>
<name>A0A5D3BTK7_CUCMM</name>
<organism evidence="1 2">
    <name type="scientific">Cucumis melo var. makuwa</name>
    <name type="common">Oriental melon</name>
    <dbReference type="NCBI Taxonomy" id="1194695"/>
    <lineage>
        <taxon>Eukaryota</taxon>
        <taxon>Viridiplantae</taxon>
        <taxon>Streptophyta</taxon>
        <taxon>Embryophyta</taxon>
        <taxon>Tracheophyta</taxon>
        <taxon>Spermatophyta</taxon>
        <taxon>Magnoliopsida</taxon>
        <taxon>eudicotyledons</taxon>
        <taxon>Gunneridae</taxon>
        <taxon>Pentapetalae</taxon>
        <taxon>rosids</taxon>
        <taxon>fabids</taxon>
        <taxon>Cucurbitales</taxon>
        <taxon>Cucurbitaceae</taxon>
        <taxon>Benincaseae</taxon>
        <taxon>Cucumis</taxon>
    </lineage>
</organism>
<evidence type="ECO:0000313" key="1">
    <source>
        <dbReference type="EMBL" id="TYK01556.1"/>
    </source>
</evidence>